<feature type="domain" description="Alcohol dehydrogenase iron-type/glycerol dehydrogenase GldA" evidence="4">
    <location>
        <begin position="12"/>
        <end position="185"/>
    </location>
</feature>
<evidence type="ECO:0000313" key="6">
    <source>
        <dbReference type="EMBL" id="SPD68562.1"/>
    </source>
</evidence>
<keyword evidence="3" id="KW-0560">Oxidoreductase</keyword>
<dbReference type="Gene3D" id="3.40.50.1970">
    <property type="match status" value="1"/>
</dbReference>
<dbReference type="EMBL" id="LT984814">
    <property type="protein sequence ID" value="SPD68562.1"/>
    <property type="molecule type" value="Genomic_DNA"/>
</dbReference>
<sequence length="424" mass="44368">MRVEDLVYFCAPARLVMGAGCRTQLPALLRRLGYRRGLLVTDTFFTGGTPWVDELVAGARAHGVELLVYDGGMPDPTTTLCDAATAAVRERLGGAPLDHVIALGGGSNIDLAKALCLTLPGGKPVRAFLGSIDAGTPILPLVAMPTTAGTGSEATPGAILVDPDNATKVAVMDNRLRPAVALVDPEFTYTCPPRVTADAGIDALTHAIESCLTLDSASFDRGGEADPGYSGRNALTMLFAHESIRLCGRYLLRSYQDGTDREARIGMSYASVYAALSYGSAGLNAVHGIAYAVAGLTHLSHGTTNAVMLPYVLDALADVRREELLAMARLLDVSDCDPDIAVARVPGVVRELVAAVGLPTTLQACGIGQGDIDALVRDALAVTRLAKAFPVPDVPARYAAIVRNAWAGTLSAETHAPAQRRRVA</sequence>
<evidence type="ECO:0000313" key="7">
    <source>
        <dbReference type="Proteomes" id="UP000254259"/>
    </source>
</evidence>
<dbReference type="GO" id="GO:0046872">
    <property type="term" value="F:metal ion binding"/>
    <property type="evidence" value="ECO:0007669"/>
    <property type="project" value="InterPro"/>
</dbReference>
<geneLocation type="plasmid" evidence="7">
    <name>cbm2636_mp</name>
</geneLocation>
<dbReference type="Pfam" id="PF25137">
    <property type="entry name" value="ADH_Fe_C"/>
    <property type="match status" value="1"/>
</dbReference>
<dbReference type="AlphaFoldDB" id="A0A9Q7XVG1"/>
<evidence type="ECO:0000259" key="5">
    <source>
        <dbReference type="Pfam" id="PF25137"/>
    </source>
</evidence>
<evidence type="ECO:0000256" key="2">
    <source>
        <dbReference type="ARBA" id="ARBA00007358"/>
    </source>
</evidence>
<dbReference type="SUPFAM" id="SSF56796">
    <property type="entry name" value="Dehydroquinate synthase-like"/>
    <property type="match status" value="1"/>
</dbReference>
<evidence type="ECO:0000259" key="4">
    <source>
        <dbReference type="Pfam" id="PF00465"/>
    </source>
</evidence>
<organism evidence="6 7">
    <name type="scientific">Cupriavidus taiwanensis</name>
    <dbReference type="NCBI Taxonomy" id="164546"/>
    <lineage>
        <taxon>Bacteria</taxon>
        <taxon>Pseudomonadati</taxon>
        <taxon>Pseudomonadota</taxon>
        <taxon>Betaproteobacteria</taxon>
        <taxon>Burkholderiales</taxon>
        <taxon>Burkholderiaceae</taxon>
        <taxon>Cupriavidus</taxon>
    </lineage>
</organism>
<dbReference type="InterPro" id="IPR001670">
    <property type="entry name" value="ADH_Fe/GldA"/>
</dbReference>
<dbReference type="FunFam" id="3.40.50.1970:FF:000003">
    <property type="entry name" value="Alcohol dehydrogenase, iron-containing"/>
    <property type="match status" value="1"/>
</dbReference>
<gene>
    <name evidence="6" type="ORF">CBM2636_MP21412</name>
</gene>
<evidence type="ECO:0000256" key="1">
    <source>
        <dbReference type="ARBA" id="ARBA00001962"/>
    </source>
</evidence>
<evidence type="ECO:0000256" key="3">
    <source>
        <dbReference type="ARBA" id="ARBA00023002"/>
    </source>
</evidence>
<dbReference type="Proteomes" id="UP000254259">
    <property type="component" value="Plasmid CBM2636_mp"/>
</dbReference>
<dbReference type="InterPro" id="IPR039697">
    <property type="entry name" value="Alcohol_dehydrogenase_Fe"/>
</dbReference>
<reference evidence="6 7" key="1">
    <citation type="submission" date="2018-01" db="EMBL/GenBank/DDBJ databases">
        <authorList>
            <person name="Clerissi C."/>
        </authorList>
    </citation>
    <scope>NUCLEOTIDE SEQUENCE [LARGE SCALE GENOMIC DNA]</scope>
    <source>
        <strain evidence="6">Cupriavidus taiwanensis SWF 66322</strain>
        <plasmid evidence="7">cbm2636_mp</plasmid>
    </source>
</reference>
<keyword evidence="6" id="KW-0614">Plasmid</keyword>
<feature type="domain" description="Fe-containing alcohol dehydrogenase-like C-terminal" evidence="5">
    <location>
        <begin position="233"/>
        <end position="381"/>
    </location>
</feature>
<comment type="cofactor">
    <cofactor evidence="1">
        <name>Fe cation</name>
        <dbReference type="ChEBI" id="CHEBI:24875"/>
    </cofactor>
</comment>
<dbReference type="Gene3D" id="1.20.1090.10">
    <property type="entry name" value="Dehydroquinate synthase-like - alpha domain"/>
    <property type="match status" value="1"/>
</dbReference>
<dbReference type="Pfam" id="PF00465">
    <property type="entry name" value="Fe-ADH"/>
    <property type="match status" value="1"/>
</dbReference>
<dbReference type="PANTHER" id="PTHR11496:SF102">
    <property type="entry name" value="ALCOHOL DEHYDROGENASE 4"/>
    <property type="match status" value="1"/>
</dbReference>
<dbReference type="GO" id="GO:0004022">
    <property type="term" value="F:alcohol dehydrogenase (NAD+) activity"/>
    <property type="evidence" value="ECO:0007669"/>
    <property type="project" value="TreeGrafter"/>
</dbReference>
<name>A0A9Q7XVG1_9BURK</name>
<accession>A0A9Q7XVG1</accession>
<dbReference type="RefSeq" id="WP_115713803.1">
    <property type="nucleotide sequence ID" value="NZ_LT984814.1"/>
</dbReference>
<proteinExistence type="inferred from homology"/>
<protein>
    <submittedName>
        <fullName evidence="6">Alcohol dehydrogenase</fullName>
    </submittedName>
</protein>
<dbReference type="PANTHER" id="PTHR11496">
    <property type="entry name" value="ALCOHOL DEHYDROGENASE"/>
    <property type="match status" value="1"/>
</dbReference>
<comment type="similarity">
    <text evidence="2">Belongs to the iron-containing alcohol dehydrogenase family.</text>
</comment>
<dbReference type="InterPro" id="IPR056798">
    <property type="entry name" value="ADH_Fe_C"/>
</dbReference>